<protein>
    <submittedName>
        <fullName evidence="3">Uncharacterized protein</fullName>
    </submittedName>
</protein>
<dbReference type="EMBL" id="JARBHA010000006">
    <property type="protein sequence ID" value="KAJ9698780.1"/>
    <property type="molecule type" value="Genomic_DNA"/>
</dbReference>
<comment type="similarity">
    <text evidence="1">Belongs to the UDP-glycosyltransferase family.</text>
</comment>
<evidence type="ECO:0000256" key="1">
    <source>
        <dbReference type="ARBA" id="ARBA00009995"/>
    </source>
</evidence>
<evidence type="ECO:0000256" key="2">
    <source>
        <dbReference type="ARBA" id="ARBA00022679"/>
    </source>
</evidence>
<evidence type="ECO:0000313" key="3">
    <source>
        <dbReference type="EMBL" id="KAJ9698780.1"/>
    </source>
</evidence>
<dbReference type="SUPFAM" id="SSF53756">
    <property type="entry name" value="UDP-Glycosyltransferase/glycogen phosphorylase"/>
    <property type="match status" value="1"/>
</dbReference>
<dbReference type="PANTHER" id="PTHR11926">
    <property type="entry name" value="GLUCOSYL/GLUCURONOSYL TRANSFERASES"/>
    <property type="match status" value="1"/>
</dbReference>
<comment type="caution">
    <text evidence="3">The sequence shown here is derived from an EMBL/GenBank/DDBJ whole genome shotgun (WGS) entry which is preliminary data.</text>
</comment>
<evidence type="ECO:0000313" key="4">
    <source>
        <dbReference type="Proteomes" id="UP001168098"/>
    </source>
</evidence>
<dbReference type="Pfam" id="PF00201">
    <property type="entry name" value="UDPGT"/>
    <property type="match status" value="1"/>
</dbReference>
<dbReference type="InterPro" id="IPR002213">
    <property type="entry name" value="UDP_glucos_trans"/>
</dbReference>
<dbReference type="GO" id="GO:0080044">
    <property type="term" value="F:quercetin 7-O-glucosyltransferase activity"/>
    <property type="evidence" value="ECO:0007669"/>
    <property type="project" value="TreeGrafter"/>
</dbReference>
<dbReference type="CDD" id="cd03784">
    <property type="entry name" value="GT1_Gtf-like"/>
    <property type="match status" value="1"/>
</dbReference>
<keyword evidence="2" id="KW-0808">Transferase</keyword>
<sequence length="396" mass="44211">MDSENAGLTRSCHVVAVPSPGIGHVNPMMNFCKLPSSRRNDILITFVVTEKLFGADLASDLPGFVEAVLTRMEDPLQWPLDGLEPPVTSILADTFLFWAVGVGNRRNIPVVSFWAMSAAVFSMFHHFDLLVQNCHHPIDVSERGEERLDHILGLSATRMADFSALLHNHNPVLARTYSDFHVRSPSHRRSKINVLIPHPSHWPCNTFNLGDSSSTATASHDLNYFRWLDFQLSSSVLYISLGSVLSVSRARTKELAAVLRVNGVRFLWVARGETTQLREMCGEMGLVVPWCDQLKVLSHSSVGGVMTHCGWNSTVEGIFCGLPFLSFPVELIKFQTVRQLEEGVETLVTREEIAELVRRFMDLETSEIQEICQRTTVQGESAKPGIFDKSACSFKK</sequence>
<dbReference type="GO" id="GO:0080043">
    <property type="term" value="F:quercetin 3-O-glucosyltransferase activity"/>
    <property type="evidence" value="ECO:0007669"/>
    <property type="project" value="TreeGrafter"/>
</dbReference>
<keyword evidence="4" id="KW-1185">Reference proteome</keyword>
<dbReference type="PANTHER" id="PTHR11926:SF774">
    <property type="entry name" value="UDP-GLYCOSYLTRANSFERASE 85A1-RELATED"/>
    <property type="match status" value="1"/>
</dbReference>
<dbReference type="AlphaFoldDB" id="A0AA39A1F1"/>
<accession>A0AA39A1F1</accession>
<gene>
    <name evidence="3" type="ORF">PVL29_007713</name>
</gene>
<reference evidence="3 4" key="1">
    <citation type="journal article" date="2023" name="BMC Biotechnol.">
        <title>Vitis rotundifolia cv Carlos genome sequencing.</title>
        <authorList>
            <person name="Huff M."/>
            <person name="Hulse-Kemp A."/>
            <person name="Scheffler B."/>
            <person name="Youngblood R."/>
            <person name="Simpson S."/>
            <person name="Babiker E."/>
            <person name="Staton M."/>
        </authorList>
    </citation>
    <scope>NUCLEOTIDE SEQUENCE [LARGE SCALE GENOMIC DNA]</scope>
    <source>
        <tissue evidence="3">Leaf</tissue>
    </source>
</reference>
<name>A0AA39A1F1_VITRO</name>
<dbReference type="Proteomes" id="UP001168098">
    <property type="component" value="Unassembled WGS sequence"/>
</dbReference>
<proteinExistence type="inferred from homology"/>
<organism evidence="3 4">
    <name type="scientific">Vitis rotundifolia</name>
    <name type="common">Muscadine grape</name>
    <dbReference type="NCBI Taxonomy" id="103349"/>
    <lineage>
        <taxon>Eukaryota</taxon>
        <taxon>Viridiplantae</taxon>
        <taxon>Streptophyta</taxon>
        <taxon>Embryophyta</taxon>
        <taxon>Tracheophyta</taxon>
        <taxon>Spermatophyta</taxon>
        <taxon>Magnoliopsida</taxon>
        <taxon>eudicotyledons</taxon>
        <taxon>Gunneridae</taxon>
        <taxon>Pentapetalae</taxon>
        <taxon>rosids</taxon>
        <taxon>Vitales</taxon>
        <taxon>Vitaceae</taxon>
        <taxon>Viteae</taxon>
        <taxon>Vitis</taxon>
    </lineage>
</organism>
<dbReference type="Gene3D" id="3.40.50.2000">
    <property type="entry name" value="Glycogen Phosphorylase B"/>
    <property type="match status" value="2"/>
</dbReference>